<feature type="transmembrane region" description="Helical" evidence="1">
    <location>
        <begin position="98"/>
        <end position="119"/>
    </location>
</feature>
<protein>
    <submittedName>
        <fullName evidence="2">Uncharacterized protein</fullName>
    </submittedName>
</protein>
<feature type="transmembrane region" description="Helical" evidence="1">
    <location>
        <begin position="170"/>
        <end position="188"/>
    </location>
</feature>
<dbReference type="AlphaFoldDB" id="A0A1Q9AXG4"/>
<feature type="transmembrane region" description="Helical" evidence="1">
    <location>
        <begin position="58"/>
        <end position="77"/>
    </location>
</feature>
<comment type="caution">
    <text evidence="2">The sequence shown here is derived from an EMBL/GenBank/DDBJ whole genome shotgun (WGS) entry which is preliminary data.</text>
</comment>
<evidence type="ECO:0000313" key="3">
    <source>
        <dbReference type="Proteomes" id="UP000186364"/>
    </source>
</evidence>
<reference evidence="2 3" key="1">
    <citation type="submission" date="2016-09" db="EMBL/GenBank/DDBJ databases">
        <title>Rhizobium sp. nov., a novel species isolated from the rice rhizosphere.</title>
        <authorList>
            <person name="Zhao J."/>
            <person name="Zhang X."/>
        </authorList>
    </citation>
    <scope>NUCLEOTIDE SEQUENCE [LARGE SCALE GENOMIC DNA]</scope>
    <source>
        <strain evidence="2 3">1.7048</strain>
    </source>
</reference>
<keyword evidence="1" id="KW-0812">Transmembrane</keyword>
<dbReference type="RefSeq" id="WP_075627519.1">
    <property type="nucleotide sequence ID" value="NZ_FOAM01000035.1"/>
</dbReference>
<gene>
    <name evidence="2" type="ORF">BJF93_14300</name>
</gene>
<accession>A0A1Q9AXG4</accession>
<feature type="transmembrane region" description="Helical" evidence="1">
    <location>
        <begin position="20"/>
        <end position="38"/>
    </location>
</feature>
<keyword evidence="3" id="KW-1185">Reference proteome</keyword>
<keyword evidence="1" id="KW-1133">Transmembrane helix</keyword>
<evidence type="ECO:0000256" key="1">
    <source>
        <dbReference type="SAM" id="Phobius"/>
    </source>
</evidence>
<sequence length="198" mass="22528">MTLISDNQAPERTKDPVFRLAGMGVALLLISLFASRAPTTFNGKLPFIGQFIPLDLNVVYLIVLGPIAATLLAAYFWHLTTGRSPESGNRSPYDLRSLGFLFGLFGALTLLLSVQYFLILAPEPLCPTRSHFDFLWTNPPGPTRIFHCMGGTEELNKNSPYYLEPMIVQSWGHIFWPILTSYFLYRAWQRWRPSSERR</sequence>
<name>A0A1Q9AXG4_9HYPH</name>
<keyword evidence="1" id="KW-0472">Membrane</keyword>
<evidence type="ECO:0000313" key="2">
    <source>
        <dbReference type="EMBL" id="OLP60152.1"/>
    </source>
</evidence>
<dbReference type="Proteomes" id="UP000186364">
    <property type="component" value="Unassembled WGS sequence"/>
</dbReference>
<dbReference type="EMBL" id="MKIP01000038">
    <property type="protein sequence ID" value="OLP60152.1"/>
    <property type="molecule type" value="Genomic_DNA"/>
</dbReference>
<organism evidence="2 3">
    <name type="scientific">Xaviernesmea oryzae</name>
    <dbReference type="NCBI Taxonomy" id="464029"/>
    <lineage>
        <taxon>Bacteria</taxon>
        <taxon>Pseudomonadati</taxon>
        <taxon>Pseudomonadota</taxon>
        <taxon>Alphaproteobacteria</taxon>
        <taxon>Hyphomicrobiales</taxon>
        <taxon>Rhizobiaceae</taxon>
        <taxon>Rhizobium/Agrobacterium group</taxon>
        <taxon>Xaviernesmea</taxon>
    </lineage>
</organism>
<proteinExistence type="predicted"/>